<organism evidence="6 7">
    <name type="scientific">Abditibacterium utsteinense</name>
    <dbReference type="NCBI Taxonomy" id="1960156"/>
    <lineage>
        <taxon>Bacteria</taxon>
        <taxon>Pseudomonadati</taxon>
        <taxon>Abditibacteriota</taxon>
        <taxon>Abditibacteriia</taxon>
        <taxon>Abditibacteriales</taxon>
        <taxon>Abditibacteriaceae</taxon>
        <taxon>Abditibacterium</taxon>
    </lineage>
</organism>
<gene>
    <name evidence="6" type="ORF">B1R32_10798</name>
</gene>
<dbReference type="FunCoup" id="A0A2S8STE3">
    <property type="interactions" value="54"/>
</dbReference>
<feature type="domain" description="NodB homology" evidence="5">
    <location>
        <begin position="112"/>
        <end position="289"/>
    </location>
</feature>
<dbReference type="SUPFAM" id="SSF88713">
    <property type="entry name" value="Glycoside hydrolase/deacetylase"/>
    <property type="match status" value="1"/>
</dbReference>
<dbReference type="GO" id="GO:0016810">
    <property type="term" value="F:hydrolase activity, acting on carbon-nitrogen (but not peptide) bonds"/>
    <property type="evidence" value="ECO:0007669"/>
    <property type="project" value="InterPro"/>
</dbReference>
<keyword evidence="2" id="KW-0378">Hydrolase</keyword>
<comment type="caution">
    <text evidence="6">The sequence shown here is derived from an EMBL/GenBank/DDBJ whole genome shotgun (WGS) entry which is preliminary data.</text>
</comment>
<protein>
    <submittedName>
        <fullName evidence="6">Peptidoglycan/xylan/chitin deacetylase, PgdA/CDA1 family</fullName>
    </submittedName>
</protein>
<dbReference type="PANTHER" id="PTHR10587:SF133">
    <property type="entry name" value="CHITIN DEACETYLASE 1-RELATED"/>
    <property type="match status" value="1"/>
</dbReference>
<evidence type="ECO:0000313" key="6">
    <source>
        <dbReference type="EMBL" id="PQV64073.1"/>
    </source>
</evidence>
<evidence type="ECO:0000256" key="3">
    <source>
        <dbReference type="SAM" id="MobiDB-lite"/>
    </source>
</evidence>
<dbReference type="CDD" id="cd10917">
    <property type="entry name" value="CE4_NodB_like_6s_7s"/>
    <property type="match status" value="1"/>
</dbReference>
<dbReference type="InterPro" id="IPR050248">
    <property type="entry name" value="Polysacc_deacetylase_ArnD"/>
</dbReference>
<keyword evidence="4" id="KW-0812">Transmembrane</keyword>
<evidence type="ECO:0000313" key="7">
    <source>
        <dbReference type="Proteomes" id="UP000237684"/>
    </source>
</evidence>
<evidence type="ECO:0000256" key="2">
    <source>
        <dbReference type="ARBA" id="ARBA00022801"/>
    </source>
</evidence>
<keyword evidence="4" id="KW-1133">Transmembrane helix</keyword>
<feature type="region of interest" description="Disordered" evidence="3">
    <location>
        <begin position="47"/>
        <end position="99"/>
    </location>
</feature>
<evidence type="ECO:0000256" key="1">
    <source>
        <dbReference type="ARBA" id="ARBA00022723"/>
    </source>
</evidence>
<name>A0A2S8STE3_9BACT</name>
<dbReference type="InterPro" id="IPR011330">
    <property type="entry name" value="Glyco_hydro/deAcase_b/a-brl"/>
</dbReference>
<dbReference type="Gene3D" id="3.20.20.370">
    <property type="entry name" value="Glycoside hydrolase/deacetylase"/>
    <property type="match status" value="1"/>
</dbReference>
<dbReference type="GO" id="GO:0046872">
    <property type="term" value="F:metal ion binding"/>
    <property type="evidence" value="ECO:0007669"/>
    <property type="project" value="UniProtKB-KW"/>
</dbReference>
<dbReference type="InParanoid" id="A0A2S8STE3"/>
<evidence type="ECO:0000256" key="4">
    <source>
        <dbReference type="SAM" id="Phobius"/>
    </source>
</evidence>
<dbReference type="PANTHER" id="PTHR10587">
    <property type="entry name" value="GLYCOSYL TRANSFERASE-RELATED"/>
    <property type="match status" value="1"/>
</dbReference>
<dbReference type="AlphaFoldDB" id="A0A2S8STE3"/>
<keyword evidence="4" id="KW-0472">Membrane</keyword>
<dbReference type="PROSITE" id="PS51677">
    <property type="entry name" value="NODB"/>
    <property type="match status" value="1"/>
</dbReference>
<sequence>MRFAIAGAPRRAAGKTLREKIPALHFLWIGALFTVLGGCRTTHSLRPVAERTPAPASDSAKTARPMVTPRATFNATPVARRRATPARARSASGKGQPFHTKDAIYSVDTSQKVFALTFDDGPDPNYTPQVLALLKRYQVPATFFMVGSMVRAHPATALQVLAAGFPIENHSWSHPRAPKAPLSEVQRTDAILKSTLGIAPTLFRPPYGLLHNGLADAAQKRGEKVIIWSCLGADWDKKNTPAEIAAKVLRHAHPGGIALLHDGGGNRSRTLSALPLIIETLQKRGFRLVTVPQLLQMGAPAATSARTPVPIPAPTFSPDAKSVLSQISNQKIKNQSG</sequence>
<dbReference type="GO" id="GO:0016020">
    <property type="term" value="C:membrane"/>
    <property type="evidence" value="ECO:0007669"/>
    <property type="project" value="TreeGrafter"/>
</dbReference>
<evidence type="ECO:0000259" key="5">
    <source>
        <dbReference type="PROSITE" id="PS51677"/>
    </source>
</evidence>
<reference evidence="6 7" key="1">
    <citation type="journal article" date="2018" name="Syst. Appl. Microbiol.">
        <title>Abditibacterium utsteinense sp. nov., the first cultivated member of candidate phylum FBP, isolated from ice-free Antarctic soil samples.</title>
        <authorList>
            <person name="Tahon G."/>
            <person name="Tytgat B."/>
            <person name="Lebbe L."/>
            <person name="Carlier A."/>
            <person name="Willems A."/>
        </authorList>
    </citation>
    <scope>NUCLEOTIDE SEQUENCE [LARGE SCALE GENOMIC DNA]</scope>
    <source>
        <strain evidence="6 7">LMG 29911</strain>
    </source>
</reference>
<dbReference type="EMBL" id="NIGF01000007">
    <property type="protein sequence ID" value="PQV64073.1"/>
    <property type="molecule type" value="Genomic_DNA"/>
</dbReference>
<dbReference type="InterPro" id="IPR002509">
    <property type="entry name" value="NODB_dom"/>
</dbReference>
<keyword evidence="1" id="KW-0479">Metal-binding</keyword>
<accession>A0A2S8STE3</accession>
<dbReference type="Pfam" id="PF01522">
    <property type="entry name" value="Polysacc_deac_1"/>
    <property type="match status" value="1"/>
</dbReference>
<keyword evidence="7" id="KW-1185">Reference proteome</keyword>
<feature type="transmembrane region" description="Helical" evidence="4">
    <location>
        <begin position="21"/>
        <end position="38"/>
    </location>
</feature>
<dbReference type="Proteomes" id="UP000237684">
    <property type="component" value="Unassembled WGS sequence"/>
</dbReference>
<dbReference type="GO" id="GO:0005975">
    <property type="term" value="P:carbohydrate metabolic process"/>
    <property type="evidence" value="ECO:0007669"/>
    <property type="project" value="InterPro"/>
</dbReference>
<proteinExistence type="predicted"/>